<dbReference type="SMART" id="SM00355">
    <property type="entry name" value="ZnF_C2H2"/>
    <property type="match status" value="6"/>
</dbReference>
<dbReference type="SUPFAM" id="SSF57667">
    <property type="entry name" value="beta-beta-alpha zinc fingers"/>
    <property type="match status" value="1"/>
</dbReference>
<proteinExistence type="predicted"/>
<dbReference type="PROSITE" id="PS50157">
    <property type="entry name" value="ZINC_FINGER_C2H2_2"/>
    <property type="match status" value="2"/>
</dbReference>
<dbReference type="Pfam" id="PF00096">
    <property type="entry name" value="zf-C2H2"/>
    <property type="match status" value="1"/>
</dbReference>
<evidence type="ECO:0000256" key="6">
    <source>
        <dbReference type="ARBA" id="ARBA00023242"/>
    </source>
</evidence>
<comment type="caution">
    <text evidence="9">The sequence shown here is derived from an EMBL/GenBank/DDBJ whole genome shotgun (WGS) entry which is preliminary data.</text>
</comment>
<dbReference type="Proteomes" id="UP000094527">
    <property type="component" value="Unassembled WGS sequence"/>
</dbReference>
<keyword evidence="3" id="KW-0677">Repeat</keyword>
<reference evidence="9 10" key="1">
    <citation type="journal article" date="2016" name="Genome Biol. Evol.">
        <title>Gene Family Evolution Reflects Adaptation to Soil Environmental Stressors in the Genome of the Collembolan Orchesella cincta.</title>
        <authorList>
            <person name="Faddeeva-Vakhrusheva A."/>
            <person name="Derks M.F."/>
            <person name="Anvar S.Y."/>
            <person name="Agamennone V."/>
            <person name="Suring W."/>
            <person name="Smit S."/>
            <person name="van Straalen N.M."/>
            <person name="Roelofs D."/>
        </authorList>
    </citation>
    <scope>NUCLEOTIDE SEQUENCE [LARGE SCALE GENOMIC DNA]</scope>
    <source>
        <tissue evidence="9">Mixed pool</tissue>
    </source>
</reference>
<feature type="domain" description="C2H2-type" evidence="8">
    <location>
        <begin position="226"/>
        <end position="254"/>
    </location>
</feature>
<evidence type="ECO:0000256" key="2">
    <source>
        <dbReference type="ARBA" id="ARBA00022723"/>
    </source>
</evidence>
<evidence type="ECO:0000256" key="5">
    <source>
        <dbReference type="ARBA" id="ARBA00022833"/>
    </source>
</evidence>
<dbReference type="InterPro" id="IPR013087">
    <property type="entry name" value="Znf_C2H2_type"/>
</dbReference>
<evidence type="ECO:0000313" key="10">
    <source>
        <dbReference type="Proteomes" id="UP000094527"/>
    </source>
</evidence>
<keyword evidence="10" id="KW-1185">Reference proteome</keyword>
<gene>
    <name evidence="9" type="ORF">Ocin01_09535</name>
</gene>
<dbReference type="PROSITE" id="PS00028">
    <property type="entry name" value="ZINC_FINGER_C2H2_1"/>
    <property type="match status" value="2"/>
</dbReference>
<dbReference type="PANTHER" id="PTHR24406">
    <property type="entry name" value="TRANSCRIPTIONAL REPRESSOR CTCFL-RELATED"/>
    <property type="match status" value="1"/>
</dbReference>
<dbReference type="InterPro" id="IPR050888">
    <property type="entry name" value="ZnF_C2H2-type_TF"/>
</dbReference>
<sequence length="306" mass="35740">MHPKALRRHKHLIHNQSGESNKCPKCEVCFASPKTLWDHYHNVCSIEETVASLEELESRRLLESVKFGNRKAPIGKEEEEKGCRDGPFACEHCGSEYTQKATRDAHVRRIHMNQRFICDICDKEEPTGGKLWRHKVTSHPEVETPALEGWVCEYCSKPVLRNYQQHVEKFHPKKLAEFKKKGSYIRMTKGDTGRSMTKCPECEKEIRADRLRRHLKNVHGHGLELRPCQYCKKEFKTNSDLNDHIRTMHEFESFERKVDGNEAYQNRLEMTKADIPFLVRSVIRIVLSKGHRCVICSRPTLRFTSN</sequence>
<dbReference type="EMBL" id="LJIJ01000469">
    <property type="protein sequence ID" value="ODM97132.1"/>
    <property type="molecule type" value="Genomic_DNA"/>
</dbReference>
<evidence type="ECO:0000256" key="4">
    <source>
        <dbReference type="ARBA" id="ARBA00022771"/>
    </source>
</evidence>
<organism evidence="9 10">
    <name type="scientific">Orchesella cincta</name>
    <name type="common">Springtail</name>
    <name type="synonym">Podura cincta</name>
    <dbReference type="NCBI Taxonomy" id="48709"/>
    <lineage>
        <taxon>Eukaryota</taxon>
        <taxon>Metazoa</taxon>
        <taxon>Ecdysozoa</taxon>
        <taxon>Arthropoda</taxon>
        <taxon>Hexapoda</taxon>
        <taxon>Collembola</taxon>
        <taxon>Entomobryomorpha</taxon>
        <taxon>Entomobryoidea</taxon>
        <taxon>Orchesellidae</taxon>
        <taxon>Orchesellinae</taxon>
        <taxon>Orchesella</taxon>
    </lineage>
</organism>
<evidence type="ECO:0000259" key="8">
    <source>
        <dbReference type="PROSITE" id="PS50157"/>
    </source>
</evidence>
<evidence type="ECO:0000256" key="7">
    <source>
        <dbReference type="PROSITE-ProRule" id="PRU00042"/>
    </source>
</evidence>
<dbReference type="GO" id="GO:0008270">
    <property type="term" value="F:zinc ion binding"/>
    <property type="evidence" value="ECO:0007669"/>
    <property type="project" value="UniProtKB-KW"/>
</dbReference>
<dbReference type="InterPro" id="IPR036236">
    <property type="entry name" value="Znf_C2H2_sf"/>
</dbReference>
<comment type="subcellular location">
    <subcellularLocation>
        <location evidence="1">Nucleus</location>
    </subcellularLocation>
</comment>
<keyword evidence="5" id="KW-0862">Zinc</keyword>
<name>A0A1D2MW01_ORCCI</name>
<evidence type="ECO:0000256" key="3">
    <source>
        <dbReference type="ARBA" id="ARBA00022737"/>
    </source>
</evidence>
<accession>A0A1D2MW01</accession>
<dbReference type="AlphaFoldDB" id="A0A1D2MW01"/>
<evidence type="ECO:0000256" key="1">
    <source>
        <dbReference type="ARBA" id="ARBA00004123"/>
    </source>
</evidence>
<protein>
    <submittedName>
        <fullName evidence="9">Putative zinc finger protein</fullName>
    </submittedName>
</protein>
<dbReference type="GO" id="GO:0005634">
    <property type="term" value="C:nucleus"/>
    <property type="evidence" value="ECO:0007669"/>
    <property type="project" value="UniProtKB-SubCell"/>
</dbReference>
<feature type="domain" description="C2H2-type" evidence="8">
    <location>
        <begin position="88"/>
        <end position="116"/>
    </location>
</feature>
<dbReference type="Gene3D" id="3.30.160.60">
    <property type="entry name" value="Classic Zinc Finger"/>
    <property type="match status" value="2"/>
</dbReference>
<keyword evidence="2" id="KW-0479">Metal-binding</keyword>
<evidence type="ECO:0000313" key="9">
    <source>
        <dbReference type="EMBL" id="ODM97132.1"/>
    </source>
</evidence>
<keyword evidence="4 7" id="KW-0863">Zinc-finger</keyword>
<dbReference type="STRING" id="48709.A0A1D2MW01"/>
<keyword evidence="6" id="KW-0539">Nucleus</keyword>
<dbReference type="OrthoDB" id="428658at2759"/>